<dbReference type="PANTHER" id="PTHR10183">
    <property type="entry name" value="CALPAIN"/>
    <property type="match status" value="1"/>
</dbReference>
<evidence type="ECO:0000313" key="8">
    <source>
        <dbReference type="EMBL" id="WAR28554.1"/>
    </source>
</evidence>
<evidence type="ECO:0000313" key="9">
    <source>
        <dbReference type="Proteomes" id="UP001164746"/>
    </source>
</evidence>
<dbReference type="PROSITE" id="PS50004">
    <property type="entry name" value="C2"/>
    <property type="match status" value="1"/>
</dbReference>
<accession>A0ABY7G5B1</accession>
<sequence length="634" mass="72103">MLCDMILDTLRMGLFESDHPFKGQVFKDIKNKCVKAGSLFKDPEFPPTGSSIYNSKPCPADIVWKRPGEIVSNPKFFEDGVSSDDLSQGSLGNCWFVAACACLTENSKLWKKIIPDSEDQEWSEKNKYAGIFHFKFWRCGTWVHVVIDDYLPTRDGSLIFVHSKTRNEFWSALLEKAYAKLFGSYESLDGGYEKDALVDMTGGVGEDIHLTDYTTPEQMKDLFKILRQSKENHALMSASIDATANDMEAELSCGLVKGHAYSVTAVKKIKLGTGLFSIFSRDHLQMVRCRNPWGGTEWKGAWSDGSAEWKKVSDSQKKELGLGGFNSICRMSYEDFCQYFTSMNICHIINRSFFSIQKTWQEDKVQGQWRQPDRCGEIGIHSISLQNPQYIFDITKEEDEVMISLEQKDKRGDKEENYAIGFSVYKSDVNRKYRMHDTLDMLSSGPFNISRSVLNRVTLSRGRYCIVPSTYEPGQCGEYVLRMYASNHLNLTELLHDEPMPGKCCCFTRKRSQIAATQITLVKAEGLEPQDAGISADPYCIVKYEGGSIENNYKEDTLNPEWNDRVTLYRKDPHKDVTIELMGICTLSMDKPHKYTDGNAIEGYKLFTKGKEGPVKKPGRLWLKVYHTDNMASV</sequence>
<organism evidence="8 9">
    <name type="scientific">Mya arenaria</name>
    <name type="common">Soft-shell clam</name>
    <dbReference type="NCBI Taxonomy" id="6604"/>
    <lineage>
        <taxon>Eukaryota</taxon>
        <taxon>Metazoa</taxon>
        <taxon>Spiralia</taxon>
        <taxon>Lophotrochozoa</taxon>
        <taxon>Mollusca</taxon>
        <taxon>Bivalvia</taxon>
        <taxon>Autobranchia</taxon>
        <taxon>Heteroconchia</taxon>
        <taxon>Euheterodonta</taxon>
        <taxon>Imparidentia</taxon>
        <taxon>Neoheterodontei</taxon>
        <taxon>Myida</taxon>
        <taxon>Myoidea</taxon>
        <taxon>Myidae</taxon>
        <taxon>Mya</taxon>
    </lineage>
</organism>
<feature type="active site" evidence="5">
    <location>
        <position position="291"/>
    </location>
</feature>
<dbReference type="InterPro" id="IPR022682">
    <property type="entry name" value="Calpain_domain_III"/>
</dbReference>
<feature type="active site" evidence="5">
    <location>
        <position position="94"/>
    </location>
</feature>
<keyword evidence="3 5" id="KW-0378">Hydrolase</keyword>
<evidence type="ECO:0000256" key="4">
    <source>
        <dbReference type="ARBA" id="ARBA00022807"/>
    </source>
</evidence>
<dbReference type="InterPro" id="IPR035892">
    <property type="entry name" value="C2_domain_sf"/>
</dbReference>
<dbReference type="PROSITE" id="PS00139">
    <property type="entry name" value="THIOL_PROTEASE_CYS"/>
    <property type="match status" value="1"/>
</dbReference>
<feature type="domain" description="Calpain catalytic" evidence="7">
    <location>
        <begin position="39"/>
        <end position="349"/>
    </location>
</feature>
<keyword evidence="2 5" id="KW-0645">Protease</keyword>
<gene>
    <name evidence="8" type="ORF">MAR_014258</name>
</gene>
<evidence type="ECO:0000259" key="7">
    <source>
        <dbReference type="PROSITE" id="PS50203"/>
    </source>
</evidence>
<dbReference type="InterPro" id="IPR038765">
    <property type="entry name" value="Papain-like_cys_pep_sf"/>
</dbReference>
<dbReference type="PANTHER" id="PTHR10183:SF379">
    <property type="entry name" value="CALPAIN-5"/>
    <property type="match status" value="1"/>
</dbReference>
<feature type="domain" description="C2" evidence="6">
    <location>
        <begin position="497"/>
        <end position="623"/>
    </location>
</feature>
<comment type="similarity">
    <text evidence="1">Belongs to the peptidase C2 family.</text>
</comment>
<dbReference type="InterPro" id="IPR036213">
    <property type="entry name" value="Calpain_III_sf"/>
</dbReference>
<dbReference type="SUPFAM" id="SSF49562">
    <property type="entry name" value="C2 domain (Calcium/lipid-binding domain, CaLB)"/>
    <property type="match status" value="1"/>
</dbReference>
<dbReference type="Gene3D" id="2.60.40.150">
    <property type="entry name" value="C2 domain"/>
    <property type="match status" value="1"/>
</dbReference>
<dbReference type="SUPFAM" id="SSF49758">
    <property type="entry name" value="Calpain large subunit, middle domain (domain III)"/>
    <property type="match status" value="1"/>
</dbReference>
<dbReference type="Proteomes" id="UP001164746">
    <property type="component" value="Chromosome 15"/>
</dbReference>
<keyword evidence="9" id="KW-1185">Reference proteome</keyword>
<evidence type="ECO:0000256" key="3">
    <source>
        <dbReference type="ARBA" id="ARBA00022801"/>
    </source>
</evidence>
<reference evidence="8" key="1">
    <citation type="submission" date="2022-11" db="EMBL/GenBank/DDBJ databases">
        <title>Centuries of genome instability and evolution in soft-shell clam transmissible cancer (bioRxiv).</title>
        <authorList>
            <person name="Hart S.F.M."/>
            <person name="Yonemitsu M.A."/>
            <person name="Giersch R.M."/>
            <person name="Beal B.F."/>
            <person name="Arriagada G."/>
            <person name="Davis B.W."/>
            <person name="Ostrander E.A."/>
            <person name="Goff S.P."/>
            <person name="Metzger M.J."/>
        </authorList>
    </citation>
    <scope>NUCLEOTIDE SEQUENCE</scope>
    <source>
        <strain evidence="8">MELC-2E11</strain>
        <tissue evidence="8">Siphon/mantle</tissue>
    </source>
</reference>
<dbReference type="PROSITE" id="PS50203">
    <property type="entry name" value="CALPAIN_CAT"/>
    <property type="match status" value="1"/>
</dbReference>
<evidence type="ECO:0000259" key="6">
    <source>
        <dbReference type="PROSITE" id="PS50004"/>
    </source>
</evidence>
<dbReference type="Pfam" id="PF01067">
    <property type="entry name" value="Calpain_III"/>
    <property type="match status" value="1"/>
</dbReference>
<keyword evidence="4 5" id="KW-0788">Thiol protease</keyword>
<dbReference type="Gene3D" id="3.90.70.10">
    <property type="entry name" value="Cysteine proteinases"/>
    <property type="match status" value="1"/>
</dbReference>
<dbReference type="InterPro" id="IPR022683">
    <property type="entry name" value="Calpain_III"/>
</dbReference>
<evidence type="ECO:0000256" key="1">
    <source>
        <dbReference type="ARBA" id="ARBA00007623"/>
    </source>
</evidence>
<dbReference type="Gene3D" id="2.60.120.380">
    <property type="match status" value="1"/>
</dbReference>
<name>A0ABY7G5B1_MYAAR</name>
<feature type="active site" evidence="5">
    <location>
        <position position="259"/>
    </location>
</feature>
<evidence type="ECO:0000256" key="5">
    <source>
        <dbReference type="PROSITE-ProRule" id="PRU00239"/>
    </source>
</evidence>
<dbReference type="InterPro" id="IPR022684">
    <property type="entry name" value="Calpain_cysteine_protease"/>
</dbReference>
<dbReference type="Pfam" id="PF00648">
    <property type="entry name" value="Peptidase_C2"/>
    <property type="match status" value="1"/>
</dbReference>
<dbReference type="SUPFAM" id="SSF54001">
    <property type="entry name" value="Cysteine proteinases"/>
    <property type="match status" value="1"/>
</dbReference>
<dbReference type="InterPro" id="IPR000008">
    <property type="entry name" value="C2_dom"/>
</dbReference>
<proteinExistence type="inferred from homology"/>
<dbReference type="InterPro" id="IPR001300">
    <property type="entry name" value="Peptidase_C2_calpain_cat"/>
</dbReference>
<dbReference type="Pfam" id="PF00168">
    <property type="entry name" value="C2"/>
    <property type="match status" value="1"/>
</dbReference>
<dbReference type="SMART" id="SM00230">
    <property type="entry name" value="CysPc"/>
    <property type="match status" value="1"/>
</dbReference>
<dbReference type="CDD" id="cd00044">
    <property type="entry name" value="CysPc"/>
    <property type="match status" value="1"/>
</dbReference>
<dbReference type="PRINTS" id="PR00704">
    <property type="entry name" value="CALPAIN"/>
</dbReference>
<dbReference type="EMBL" id="CP111026">
    <property type="protein sequence ID" value="WAR28554.1"/>
    <property type="molecule type" value="Genomic_DNA"/>
</dbReference>
<dbReference type="SMART" id="SM00720">
    <property type="entry name" value="calpain_III"/>
    <property type="match status" value="1"/>
</dbReference>
<protein>
    <submittedName>
        <fullName evidence="8">CAN5-like protein</fullName>
    </submittedName>
</protein>
<dbReference type="InterPro" id="IPR000169">
    <property type="entry name" value="Pept_cys_AS"/>
</dbReference>
<evidence type="ECO:0000256" key="2">
    <source>
        <dbReference type="ARBA" id="ARBA00022670"/>
    </source>
</evidence>